<name>A0A261SD74_9BORD</name>
<comment type="subcellular location">
    <subcellularLocation>
        <location evidence="1">Cytoplasm</location>
    </subcellularLocation>
</comment>
<evidence type="ECO:0000256" key="6">
    <source>
        <dbReference type="ARBA" id="ARBA00022516"/>
    </source>
</evidence>
<dbReference type="PANTHER" id="PTHR30272">
    <property type="entry name" value="3-HYDROXYACYL-[ACYL-CARRIER-PROTEIN] DEHYDRATASE"/>
    <property type="match status" value="1"/>
</dbReference>
<dbReference type="RefSeq" id="WP_094853921.1">
    <property type="nucleotide sequence ID" value="NZ_NEVM01000002.1"/>
</dbReference>
<comment type="function">
    <text evidence="10">Involved in unsaturated fatty acids biosynthesis. Catalyzes the dehydration of short chain beta-hydroxyacyl-ACPs and long chain saturated and unsaturated beta-hydroxyacyl-ACPs.</text>
</comment>
<dbReference type="GO" id="GO:0016020">
    <property type="term" value="C:membrane"/>
    <property type="evidence" value="ECO:0007669"/>
    <property type="project" value="GOC"/>
</dbReference>
<dbReference type="CDD" id="cd01288">
    <property type="entry name" value="FabZ"/>
    <property type="match status" value="1"/>
</dbReference>
<evidence type="ECO:0000256" key="5">
    <source>
        <dbReference type="ARBA" id="ARBA00022490"/>
    </source>
</evidence>
<keyword evidence="9" id="KW-0456">Lyase</keyword>
<dbReference type="Proteomes" id="UP000216020">
    <property type="component" value="Unassembled WGS sequence"/>
</dbReference>
<evidence type="ECO:0000256" key="11">
    <source>
        <dbReference type="ARBA" id="ARBA00029890"/>
    </source>
</evidence>
<dbReference type="EC" id="4.2.1.59" evidence="3"/>
<evidence type="ECO:0000256" key="10">
    <source>
        <dbReference type="ARBA" id="ARBA00025049"/>
    </source>
</evidence>
<reference evidence="14" key="1">
    <citation type="submission" date="2017-05" db="EMBL/GenBank/DDBJ databases">
        <title>Complete and WGS of Bordetella genogroups.</title>
        <authorList>
            <person name="Spilker T."/>
            <person name="Lipuma J."/>
        </authorList>
    </citation>
    <scope>NUCLEOTIDE SEQUENCE [LARGE SCALE GENOMIC DNA]</scope>
    <source>
        <strain evidence="14">AU16122</strain>
    </source>
</reference>
<protein>
    <recommendedName>
        <fullName evidence="4">3-hydroxyacyl-[acyl-carrier-protein] dehydratase FabZ</fullName>
        <ecNumber evidence="3">4.2.1.59</ecNumber>
    </recommendedName>
    <alternativeName>
        <fullName evidence="11">(3R)-hydroxymyristoyl-[acyl-carrier-protein] dehydratase</fullName>
    </alternativeName>
    <alternativeName>
        <fullName evidence="12">Beta-hydroxyacyl-ACP dehydratase</fullName>
    </alternativeName>
</protein>
<dbReference type="FunFam" id="3.10.129.10:FF:000001">
    <property type="entry name" value="3-hydroxyacyl-[acyl-carrier-protein] dehydratase FabZ"/>
    <property type="match status" value="1"/>
</dbReference>
<evidence type="ECO:0000256" key="1">
    <source>
        <dbReference type="ARBA" id="ARBA00004496"/>
    </source>
</evidence>
<dbReference type="Pfam" id="PF07977">
    <property type="entry name" value="FabA"/>
    <property type="match status" value="1"/>
</dbReference>
<keyword evidence="5" id="KW-0963">Cytoplasm</keyword>
<dbReference type="EMBL" id="NEVM01000002">
    <property type="protein sequence ID" value="OZI34932.1"/>
    <property type="molecule type" value="Genomic_DNA"/>
</dbReference>
<dbReference type="NCBIfam" id="NF000582">
    <property type="entry name" value="PRK00006.1"/>
    <property type="match status" value="1"/>
</dbReference>
<evidence type="ECO:0000256" key="4">
    <source>
        <dbReference type="ARBA" id="ARBA00017176"/>
    </source>
</evidence>
<evidence type="ECO:0000256" key="8">
    <source>
        <dbReference type="ARBA" id="ARBA00023098"/>
    </source>
</evidence>
<keyword evidence="7" id="KW-0441">Lipid A biosynthesis</keyword>
<evidence type="ECO:0000256" key="7">
    <source>
        <dbReference type="ARBA" id="ARBA00022556"/>
    </source>
</evidence>
<dbReference type="Gene3D" id="3.10.129.10">
    <property type="entry name" value="Hotdog Thioesterase"/>
    <property type="match status" value="1"/>
</dbReference>
<keyword evidence="8" id="KW-0443">Lipid metabolism</keyword>
<gene>
    <name evidence="13" type="primary">fabZ</name>
    <name evidence="13" type="ORF">CAL29_15890</name>
</gene>
<evidence type="ECO:0000256" key="3">
    <source>
        <dbReference type="ARBA" id="ARBA00013167"/>
    </source>
</evidence>
<evidence type="ECO:0000256" key="2">
    <source>
        <dbReference type="ARBA" id="ARBA00009174"/>
    </source>
</evidence>
<dbReference type="PANTHER" id="PTHR30272:SF1">
    <property type="entry name" value="3-HYDROXYACYL-[ACYL-CARRIER-PROTEIN] DEHYDRATASE"/>
    <property type="match status" value="1"/>
</dbReference>
<accession>A0A261SD74</accession>
<dbReference type="SUPFAM" id="SSF54637">
    <property type="entry name" value="Thioesterase/thiol ester dehydrase-isomerase"/>
    <property type="match status" value="1"/>
</dbReference>
<dbReference type="GO" id="GO:0005737">
    <property type="term" value="C:cytoplasm"/>
    <property type="evidence" value="ECO:0007669"/>
    <property type="project" value="UniProtKB-SubCell"/>
</dbReference>
<sequence>MELDIHEITARLPHRYPMLLIDRVLELVPQERILAVKNVSAGDSFSRGTDGGNLPMPGPLILEAMAQAAALFSFAEKGAGKSTHERPEEAAAVYYFLGVDDAKFLRPVLAGDCLRLDVRALRLSRSICKYRGQAYVGQEMVAEATLLCAVRST</sequence>
<dbReference type="GO" id="GO:0019171">
    <property type="term" value="F:(3R)-hydroxyacyl-[acyl-carrier-protein] dehydratase activity"/>
    <property type="evidence" value="ECO:0007669"/>
    <property type="project" value="UniProtKB-EC"/>
</dbReference>
<evidence type="ECO:0000256" key="12">
    <source>
        <dbReference type="ARBA" id="ARBA00032213"/>
    </source>
</evidence>
<keyword evidence="6" id="KW-0444">Lipid biosynthesis</keyword>
<dbReference type="GO" id="GO:0009245">
    <property type="term" value="P:lipid A biosynthetic process"/>
    <property type="evidence" value="ECO:0007669"/>
    <property type="project" value="UniProtKB-KW"/>
</dbReference>
<evidence type="ECO:0000313" key="13">
    <source>
        <dbReference type="EMBL" id="OZI34932.1"/>
    </source>
</evidence>
<evidence type="ECO:0000313" key="14">
    <source>
        <dbReference type="Proteomes" id="UP000216020"/>
    </source>
</evidence>
<comment type="caution">
    <text evidence="13">The sequence shown here is derived from an EMBL/GenBank/DDBJ whole genome shotgun (WGS) entry which is preliminary data.</text>
</comment>
<organism evidence="13 14">
    <name type="scientific">Bordetella genomosp. 10</name>
    <dbReference type="NCBI Taxonomy" id="1416804"/>
    <lineage>
        <taxon>Bacteria</taxon>
        <taxon>Pseudomonadati</taxon>
        <taxon>Pseudomonadota</taxon>
        <taxon>Betaproteobacteria</taxon>
        <taxon>Burkholderiales</taxon>
        <taxon>Alcaligenaceae</taxon>
        <taxon>Bordetella</taxon>
    </lineage>
</organism>
<dbReference type="InterPro" id="IPR029069">
    <property type="entry name" value="HotDog_dom_sf"/>
</dbReference>
<dbReference type="AlphaFoldDB" id="A0A261SD74"/>
<proteinExistence type="inferred from homology"/>
<dbReference type="InterPro" id="IPR013114">
    <property type="entry name" value="FabA_FabZ"/>
</dbReference>
<comment type="similarity">
    <text evidence="2">Belongs to the thioester dehydratase family. FabZ subfamily.</text>
</comment>
<keyword evidence="14" id="KW-1185">Reference proteome</keyword>
<evidence type="ECO:0000256" key="9">
    <source>
        <dbReference type="ARBA" id="ARBA00023239"/>
    </source>
</evidence>
<dbReference type="OrthoDB" id="9772788at2"/>